<reference evidence="3 4" key="1">
    <citation type="submission" date="2018-09" db="EMBL/GenBank/DDBJ databases">
        <title>YIM 75000 draft genome.</title>
        <authorList>
            <person name="Tang S."/>
            <person name="Feng Y."/>
        </authorList>
    </citation>
    <scope>NUCLEOTIDE SEQUENCE [LARGE SCALE GENOMIC DNA]</scope>
    <source>
        <strain evidence="3 4">YIM 75000</strain>
    </source>
</reference>
<evidence type="ECO:0000313" key="3">
    <source>
        <dbReference type="EMBL" id="RJK93830.1"/>
    </source>
</evidence>
<protein>
    <submittedName>
        <fullName evidence="3">DUF1992 domain-containing protein</fullName>
    </submittedName>
</protein>
<accession>A0A3A3YT08</accession>
<dbReference type="InterPro" id="IPR018961">
    <property type="entry name" value="DnaJ_homolog_subfam-C_membr-28"/>
</dbReference>
<dbReference type="AlphaFoldDB" id="A0A3A3YT08"/>
<dbReference type="RefSeq" id="WP_119951501.1">
    <property type="nucleotide sequence ID" value="NZ_QZEZ01000008.1"/>
</dbReference>
<comment type="caution">
    <text evidence="3">The sequence shown here is derived from an EMBL/GenBank/DDBJ whole genome shotgun (WGS) entry which is preliminary data.</text>
</comment>
<feature type="region of interest" description="Disordered" evidence="1">
    <location>
        <begin position="131"/>
        <end position="161"/>
    </location>
</feature>
<organism evidence="3 4">
    <name type="scientific">Vallicoccus soli</name>
    <dbReference type="NCBI Taxonomy" id="2339232"/>
    <lineage>
        <taxon>Bacteria</taxon>
        <taxon>Bacillati</taxon>
        <taxon>Actinomycetota</taxon>
        <taxon>Actinomycetes</taxon>
        <taxon>Motilibacterales</taxon>
        <taxon>Vallicoccaceae</taxon>
        <taxon>Vallicoccus</taxon>
    </lineage>
</organism>
<evidence type="ECO:0000256" key="1">
    <source>
        <dbReference type="SAM" id="MobiDB-lite"/>
    </source>
</evidence>
<gene>
    <name evidence="3" type="ORF">D5H78_16060</name>
</gene>
<name>A0A3A3YT08_9ACTN</name>
<dbReference type="Pfam" id="PF09350">
    <property type="entry name" value="DJC28_CD"/>
    <property type="match status" value="1"/>
</dbReference>
<dbReference type="OrthoDB" id="3395286at2"/>
<sequence>MTERKPHGVTYEDWVDRQIRRAQERGAFDGLPGAGKPLRDLDRGKTGEEWVVDWARREEADLRAALPPSLAFRREKQDLLEDLARVPAERRLREAVEDFNARLRRALLRPQEGPPLTTMPLDVEALVERWRAERPPPPPPAPPTRARAEERRRRRWWWRRP</sequence>
<dbReference type="Proteomes" id="UP000265614">
    <property type="component" value="Unassembled WGS sequence"/>
</dbReference>
<proteinExistence type="predicted"/>
<keyword evidence="4" id="KW-1185">Reference proteome</keyword>
<evidence type="ECO:0000313" key="4">
    <source>
        <dbReference type="Proteomes" id="UP000265614"/>
    </source>
</evidence>
<feature type="compositionally biased region" description="Basic residues" evidence="1">
    <location>
        <begin position="152"/>
        <end position="161"/>
    </location>
</feature>
<feature type="domain" description="DnaJ homologue subfamily C member 28 conserved" evidence="2">
    <location>
        <begin position="14"/>
        <end position="83"/>
    </location>
</feature>
<dbReference type="EMBL" id="QZEZ01000008">
    <property type="protein sequence ID" value="RJK93830.1"/>
    <property type="molecule type" value="Genomic_DNA"/>
</dbReference>
<evidence type="ECO:0000259" key="2">
    <source>
        <dbReference type="Pfam" id="PF09350"/>
    </source>
</evidence>